<proteinExistence type="predicted"/>
<feature type="domain" description="ChsH2 rubredoxin-like zinc ribbon" evidence="2">
    <location>
        <begin position="21"/>
        <end position="52"/>
    </location>
</feature>
<dbReference type="KEGG" id="mmor:MMOR_19520"/>
<feature type="domain" description="ChsH2 C-terminal OB-fold" evidence="1">
    <location>
        <begin position="57"/>
        <end position="122"/>
    </location>
</feature>
<dbReference type="PANTHER" id="PTHR34075:SF5">
    <property type="entry name" value="BLR3430 PROTEIN"/>
    <property type="match status" value="1"/>
</dbReference>
<dbReference type="Proteomes" id="UP000466681">
    <property type="component" value="Chromosome"/>
</dbReference>
<dbReference type="InterPro" id="IPR022002">
    <property type="entry name" value="ChsH2_Znr"/>
</dbReference>
<protein>
    <recommendedName>
        <fullName evidence="5">DNA-binding protein</fullName>
    </recommendedName>
</protein>
<organism evidence="3 4">
    <name type="scientific">Mycolicibacterium moriokaense</name>
    <dbReference type="NCBI Taxonomy" id="39691"/>
    <lineage>
        <taxon>Bacteria</taxon>
        <taxon>Bacillati</taxon>
        <taxon>Actinomycetota</taxon>
        <taxon>Actinomycetes</taxon>
        <taxon>Mycobacteriales</taxon>
        <taxon>Mycobacteriaceae</taxon>
        <taxon>Mycolicibacterium</taxon>
    </lineage>
</organism>
<name>A0AAD1HA32_9MYCO</name>
<evidence type="ECO:0000313" key="3">
    <source>
        <dbReference type="EMBL" id="BBX01016.1"/>
    </source>
</evidence>
<evidence type="ECO:0000259" key="2">
    <source>
        <dbReference type="Pfam" id="PF12172"/>
    </source>
</evidence>
<dbReference type="SUPFAM" id="SSF50249">
    <property type="entry name" value="Nucleic acid-binding proteins"/>
    <property type="match status" value="1"/>
</dbReference>
<keyword evidence="4" id="KW-1185">Reference proteome</keyword>
<dbReference type="EMBL" id="AP022560">
    <property type="protein sequence ID" value="BBX01016.1"/>
    <property type="molecule type" value="Genomic_DNA"/>
</dbReference>
<dbReference type="AlphaFoldDB" id="A0AAD1HA32"/>
<dbReference type="InterPro" id="IPR012340">
    <property type="entry name" value="NA-bd_OB-fold"/>
</dbReference>
<accession>A0AAD1HA32</accession>
<gene>
    <name evidence="3" type="ORF">MMOR_19520</name>
</gene>
<dbReference type="InterPro" id="IPR002878">
    <property type="entry name" value="ChsH2_C"/>
</dbReference>
<dbReference type="Pfam" id="PF01796">
    <property type="entry name" value="OB_ChsH2_C"/>
    <property type="match status" value="1"/>
</dbReference>
<dbReference type="PANTHER" id="PTHR34075">
    <property type="entry name" value="BLR3430 PROTEIN"/>
    <property type="match status" value="1"/>
</dbReference>
<evidence type="ECO:0000313" key="4">
    <source>
        <dbReference type="Proteomes" id="UP000466681"/>
    </source>
</evidence>
<dbReference type="Pfam" id="PF12172">
    <property type="entry name" value="zf-ChsH2"/>
    <property type="match status" value="1"/>
</dbReference>
<evidence type="ECO:0008006" key="5">
    <source>
        <dbReference type="Google" id="ProtNLM"/>
    </source>
</evidence>
<sequence length="140" mass="15855">MSEIATERPLPLLTEVNRPYWTAGAGGRWRLQRCTTCERLIHPPALRCPHDHGVPEYVALSGKARVETWTTNEHPFFPNFTPPYVIAFVTPVEDDRVRVLTNLVNVEPGDVTAGMPVRVTFERLSDGDDDVFVPLFEPDR</sequence>
<reference evidence="3 4" key="1">
    <citation type="journal article" date="2019" name="Emerg. Microbes Infect.">
        <title>Comprehensive subspecies identification of 175 nontuberculous mycobacteria species based on 7547 genomic profiles.</title>
        <authorList>
            <person name="Matsumoto Y."/>
            <person name="Kinjo T."/>
            <person name="Motooka D."/>
            <person name="Nabeya D."/>
            <person name="Jung N."/>
            <person name="Uechi K."/>
            <person name="Horii T."/>
            <person name="Iida T."/>
            <person name="Fujita J."/>
            <person name="Nakamura S."/>
        </authorList>
    </citation>
    <scope>NUCLEOTIDE SEQUENCE [LARGE SCALE GENOMIC DNA]</scope>
    <source>
        <strain evidence="3 4">JCM 6375</strain>
    </source>
</reference>
<dbReference type="InterPro" id="IPR052513">
    <property type="entry name" value="Thioester_dehydratase-like"/>
</dbReference>
<evidence type="ECO:0000259" key="1">
    <source>
        <dbReference type="Pfam" id="PF01796"/>
    </source>
</evidence>